<gene>
    <name evidence="6" type="ORF">C7438_0625</name>
</gene>
<dbReference type="PANTHER" id="PTHR33514">
    <property type="entry name" value="PROTEIN ABCI12, CHLOROPLASTIC"/>
    <property type="match status" value="1"/>
</dbReference>
<protein>
    <submittedName>
        <fullName evidence="6">Energy-coupling factor transporter transmembrane protein EcfT</fullName>
    </submittedName>
</protein>
<keyword evidence="4 5" id="KW-0472">Membrane</keyword>
<keyword evidence="3 5" id="KW-1133">Transmembrane helix</keyword>
<evidence type="ECO:0000313" key="7">
    <source>
        <dbReference type="Proteomes" id="UP000267019"/>
    </source>
</evidence>
<evidence type="ECO:0000313" key="6">
    <source>
        <dbReference type="EMBL" id="RKQ88972.1"/>
    </source>
</evidence>
<reference evidence="6 7" key="1">
    <citation type="submission" date="2018-10" db="EMBL/GenBank/DDBJ databases">
        <title>Genomic Encyclopedia of Type Strains, Phase IV (KMG-IV): sequencing the most valuable type-strain genomes for metagenomic binning, comparative biology and taxonomic classification.</title>
        <authorList>
            <person name="Goeker M."/>
        </authorList>
    </citation>
    <scope>NUCLEOTIDE SEQUENCE [LARGE SCALE GENOMIC DNA]</scope>
    <source>
        <strain evidence="6 7">DSM 22653</strain>
    </source>
</reference>
<dbReference type="PANTHER" id="PTHR33514:SF13">
    <property type="entry name" value="PROTEIN ABCI12, CHLOROPLASTIC"/>
    <property type="match status" value="1"/>
</dbReference>
<dbReference type="CDD" id="cd16914">
    <property type="entry name" value="EcfT"/>
    <property type="match status" value="1"/>
</dbReference>
<keyword evidence="7" id="KW-1185">Reference proteome</keyword>
<dbReference type="GO" id="GO:0005886">
    <property type="term" value="C:plasma membrane"/>
    <property type="evidence" value="ECO:0007669"/>
    <property type="project" value="UniProtKB-ARBA"/>
</dbReference>
<dbReference type="AlphaFoldDB" id="A0A660L815"/>
<evidence type="ECO:0000256" key="1">
    <source>
        <dbReference type="ARBA" id="ARBA00004141"/>
    </source>
</evidence>
<comment type="caution">
    <text evidence="6">The sequence shown here is derived from an EMBL/GenBank/DDBJ whole genome shotgun (WGS) entry which is preliminary data.</text>
</comment>
<dbReference type="Pfam" id="PF02361">
    <property type="entry name" value="CbiQ"/>
    <property type="match status" value="1"/>
</dbReference>
<feature type="transmembrane region" description="Helical" evidence="5">
    <location>
        <begin position="28"/>
        <end position="55"/>
    </location>
</feature>
<evidence type="ECO:0000256" key="5">
    <source>
        <dbReference type="SAM" id="Phobius"/>
    </source>
</evidence>
<feature type="transmembrane region" description="Helical" evidence="5">
    <location>
        <begin position="142"/>
        <end position="164"/>
    </location>
</feature>
<keyword evidence="2 5" id="KW-0812">Transmembrane</keyword>
<dbReference type="EMBL" id="RBIJ01000001">
    <property type="protein sequence ID" value="RKQ88972.1"/>
    <property type="molecule type" value="Genomic_DNA"/>
</dbReference>
<dbReference type="Proteomes" id="UP000267019">
    <property type="component" value="Unassembled WGS sequence"/>
</dbReference>
<sequence>MRGSGAFPFGRILPEETPLHRVPAVWKLVFALFASASAFWVRSPFGFLLLICSALSLSRSARLSPLFLFRNLLSAGVWIVTFAAFSAWGVWEQGVFAAVAAALIVAFRLLFVFWLTLLYTLTTPATEQVAAFARLLRPGKRLGVPVDAVAFSLSLVLTLFPFFLEEGERLRLALEARGLTFGKRPVERLRRLALFFSAWFRHLFLRAEETAAALALRGFTGEVSLPLREEGEKDVRPLLVPALCALAAWVV</sequence>
<evidence type="ECO:0000256" key="2">
    <source>
        <dbReference type="ARBA" id="ARBA00022692"/>
    </source>
</evidence>
<feature type="transmembrane region" description="Helical" evidence="5">
    <location>
        <begin position="67"/>
        <end position="89"/>
    </location>
</feature>
<organism evidence="6 7">
    <name type="scientific">Brockia lithotrophica</name>
    <dbReference type="NCBI Taxonomy" id="933949"/>
    <lineage>
        <taxon>Bacteria</taxon>
        <taxon>Bacillati</taxon>
        <taxon>Bacillota</taxon>
        <taxon>Bacilli</taxon>
        <taxon>Bacillales</taxon>
        <taxon>Bacillales Family X. Incertae Sedis</taxon>
        <taxon>Brockia</taxon>
    </lineage>
</organism>
<evidence type="ECO:0000256" key="4">
    <source>
        <dbReference type="ARBA" id="ARBA00023136"/>
    </source>
</evidence>
<comment type="subcellular location">
    <subcellularLocation>
        <location evidence="1">Membrane</location>
        <topology evidence="1">Multi-pass membrane protein</topology>
    </subcellularLocation>
</comment>
<dbReference type="RefSeq" id="WP_147401979.1">
    <property type="nucleotide sequence ID" value="NZ_RBIJ01000001.1"/>
</dbReference>
<name>A0A660L815_9BACL</name>
<proteinExistence type="predicted"/>
<evidence type="ECO:0000256" key="3">
    <source>
        <dbReference type="ARBA" id="ARBA00022989"/>
    </source>
</evidence>
<dbReference type="InterPro" id="IPR003339">
    <property type="entry name" value="ABC/ECF_trnsptr_transmembrane"/>
</dbReference>
<accession>A0A660L815</accession>
<feature type="transmembrane region" description="Helical" evidence="5">
    <location>
        <begin position="95"/>
        <end position="121"/>
    </location>
</feature>